<proteinExistence type="predicted"/>
<protein>
    <recommendedName>
        <fullName evidence="4">GH26 domain-containing protein</fullName>
    </recommendedName>
</protein>
<reference evidence="2 3" key="1">
    <citation type="journal article" date="2019" name="Int. J. Syst. Evol. Microbiol.">
        <title>The Global Catalogue of Microorganisms (GCM) 10K type strain sequencing project: providing services to taxonomists for standard genome sequencing and annotation.</title>
        <authorList>
            <consortium name="The Broad Institute Genomics Platform"/>
            <consortium name="The Broad Institute Genome Sequencing Center for Infectious Disease"/>
            <person name="Wu L."/>
            <person name="Ma J."/>
        </authorList>
    </citation>
    <scope>NUCLEOTIDE SEQUENCE [LARGE SCALE GENOMIC DNA]</scope>
    <source>
        <strain evidence="2 3">JCM 3272</strain>
    </source>
</reference>
<name>A0ABN3HEQ5_9ACTN</name>
<accession>A0ABN3HEQ5</accession>
<sequence>MLALRDLIAETHISQTFWVLNPNSGDTGGLLLDDWKTWDEAKYAMLKPALWQYNGKFVGLDHQVKLGANGMSLADRYGGTVNPTDSASPSVSPSASKSSSPSPSPSAFRRRPGRSGCSTRTTARRPTTRRSSRACRSSTPGPRRWP</sequence>
<dbReference type="Proteomes" id="UP001501444">
    <property type="component" value="Unassembled WGS sequence"/>
</dbReference>
<organism evidence="2 3">
    <name type="scientific">Dactylosporangium salmoneum</name>
    <dbReference type="NCBI Taxonomy" id="53361"/>
    <lineage>
        <taxon>Bacteria</taxon>
        <taxon>Bacillati</taxon>
        <taxon>Actinomycetota</taxon>
        <taxon>Actinomycetes</taxon>
        <taxon>Micromonosporales</taxon>
        <taxon>Micromonosporaceae</taxon>
        <taxon>Dactylosporangium</taxon>
    </lineage>
</organism>
<feature type="compositionally biased region" description="Basic residues" evidence="1">
    <location>
        <begin position="122"/>
        <end position="133"/>
    </location>
</feature>
<comment type="caution">
    <text evidence="2">The sequence shown here is derived from an EMBL/GenBank/DDBJ whole genome shotgun (WGS) entry which is preliminary data.</text>
</comment>
<evidence type="ECO:0008006" key="4">
    <source>
        <dbReference type="Google" id="ProtNLM"/>
    </source>
</evidence>
<feature type="region of interest" description="Disordered" evidence="1">
    <location>
        <begin position="72"/>
        <end position="146"/>
    </location>
</feature>
<dbReference type="Gene3D" id="3.20.20.80">
    <property type="entry name" value="Glycosidases"/>
    <property type="match status" value="1"/>
</dbReference>
<evidence type="ECO:0000313" key="2">
    <source>
        <dbReference type="EMBL" id="GAA2377794.1"/>
    </source>
</evidence>
<dbReference type="InterPro" id="IPR017853">
    <property type="entry name" value="GH"/>
</dbReference>
<dbReference type="SUPFAM" id="SSF51445">
    <property type="entry name" value="(Trans)glycosidases"/>
    <property type="match status" value="1"/>
</dbReference>
<dbReference type="EMBL" id="BAAARV010000083">
    <property type="protein sequence ID" value="GAA2377794.1"/>
    <property type="molecule type" value="Genomic_DNA"/>
</dbReference>
<evidence type="ECO:0000256" key="1">
    <source>
        <dbReference type="SAM" id="MobiDB-lite"/>
    </source>
</evidence>
<feature type="compositionally biased region" description="Low complexity" evidence="1">
    <location>
        <begin position="86"/>
        <end position="107"/>
    </location>
</feature>
<evidence type="ECO:0000313" key="3">
    <source>
        <dbReference type="Proteomes" id="UP001501444"/>
    </source>
</evidence>
<gene>
    <name evidence="2" type="ORF">GCM10010170_083270</name>
</gene>
<keyword evidence="3" id="KW-1185">Reference proteome</keyword>